<accession>A0A3M9XQP6</accession>
<evidence type="ECO:0000313" key="2">
    <source>
        <dbReference type="Proteomes" id="UP000268623"/>
    </source>
</evidence>
<keyword evidence="2" id="KW-1185">Reference proteome</keyword>
<comment type="caution">
    <text evidence="1">The sequence shown here is derived from an EMBL/GenBank/DDBJ whole genome shotgun (WGS) entry which is preliminary data.</text>
</comment>
<gene>
    <name evidence="1" type="ORF">D1O30_07230</name>
</gene>
<dbReference type="Proteomes" id="UP000268623">
    <property type="component" value="Unassembled WGS sequence"/>
</dbReference>
<dbReference type="EMBL" id="QWDD01000001">
    <property type="protein sequence ID" value="RNJ49428.1"/>
    <property type="molecule type" value="Genomic_DNA"/>
</dbReference>
<evidence type="ECO:0000313" key="1">
    <source>
        <dbReference type="EMBL" id="RNJ49428.1"/>
    </source>
</evidence>
<proteinExistence type="predicted"/>
<reference evidence="1 2" key="1">
    <citation type="submission" date="2018-08" db="EMBL/GenBank/DDBJ databases">
        <title>Genome sequence of Methylocystis hirsuta CSC1, a methanotroph able to accumulate PHAs.</title>
        <authorList>
            <person name="Bordel S."/>
            <person name="Rodriguez E."/>
            <person name="Gancedo J."/>
            <person name="Munoz R."/>
        </authorList>
    </citation>
    <scope>NUCLEOTIDE SEQUENCE [LARGE SCALE GENOMIC DNA]</scope>
    <source>
        <strain evidence="1 2">CSC1</strain>
    </source>
</reference>
<organism evidence="1 2">
    <name type="scientific">Methylocystis hirsuta</name>
    <dbReference type="NCBI Taxonomy" id="369798"/>
    <lineage>
        <taxon>Bacteria</taxon>
        <taxon>Pseudomonadati</taxon>
        <taxon>Pseudomonadota</taxon>
        <taxon>Alphaproteobacteria</taxon>
        <taxon>Hyphomicrobiales</taxon>
        <taxon>Methylocystaceae</taxon>
        <taxon>Methylocystis</taxon>
    </lineage>
</organism>
<dbReference type="AlphaFoldDB" id="A0A3M9XQP6"/>
<sequence length="108" mass="12143">MSRVIEWFDPDKTVGFERDDDMNLKTAARFVTRLPNGDEQRTTDLSDFFIGNGARHVARIYFERSGKRLTFAEIVGSGWGGLGERQQSDLPPVTTCPHCVDECTGECL</sequence>
<protein>
    <submittedName>
        <fullName evidence="1">Uncharacterized protein</fullName>
    </submittedName>
</protein>
<name>A0A3M9XQP6_9HYPH</name>
<dbReference type="RefSeq" id="WP_123175394.1">
    <property type="nucleotide sequence ID" value="NZ_QWDD01000001.1"/>
</dbReference>